<dbReference type="OrthoDB" id="2756618at2759"/>
<feature type="transmembrane region" description="Helical" evidence="1">
    <location>
        <begin position="252"/>
        <end position="271"/>
    </location>
</feature>
<feature type="transmembrane region" description="Helical" evidence="1">
    <location>
        <begin position="178"/>
        <end position="203"/>
    </location>
</feature>
<evidence type="ECO:0000256" key="1">
    <source>
        <dbReference type="SAM" id="Phobius"/>
    </source>
</evidence>
<feature type="transmembrane region" description="Helical" evidence="1">
    <location>
        <begin position="138"/>
        <end position="158"/>
    </location>
</feature>
<sequence length="334" mass="37263">MTADVLLDKATFISLWIESILYGCHVAIFLSSLYLLRYRKPTLKFSRTVTAVMLTTMFALSTTHMSINFARGLKAFVSYQETPFGASVYLRQLWASINVAKQAVYVINVLVGDSFALYRSYIILGETHFECDQRFRKLIVFPMCSLISSAACGYKSVYNLSQLSNLGENAFSRGIFDFRAALLGLSLVTNTFATLLIVVFIALKSKNNMKATKGVANPYRKAYFSLLQFGIIIPSSLTTSLVLYSLKMNANLIVLDAMSQITGFASAIVVINNHLPGLFCANQLHQLGAKPSIERIHQDFLEKNRSRGRAHSESSMTPLTVRIDRVVEPDTDTR</sequence>
<keyword evidence="1" id="KW-1133">Transmembrane helix</keyword>
<dbReference type="AlphaFoldDB" id="A0A9W9A995"/>
<feature type="transmembrane region" description="Helical" evidence="1">
    <location>
        <begin position="12"/>
        <end position="36"/>
    </location>
</feature>
<comment type="caution">
    <text evidence="2">The sequence shown here is derived from an EMBL/GenBank/DDBJ whole genome shotgun (WGS) entry which is preliminary data.</text>
</comment>
<accession>A0A9W9A995</accession>
<organism evidence="2 3">
    <name type="scientific">Lentinula aciculospora</name>
    <dbReference type="NCBI Taxonomy" id="153920"/>
    <lineage>
        <taxon>Eukaryota</taxon>
        <taxon>Fungi</taxon>
        <taxon>Dikarya</taxon>
        <taxon>Basidiomycota</taxon>
        <taxon>Agaricomycotina</taxon>
        <taxon>Agaricomycetes</taxon>
        <taxon>Agaricomycetidae</taxon>
        <taxon>Agaricales</taxon>
        <taxon>Marasmiineae</taxon>
        <taxon>Omphalotaceae</taxon>
        <taxon>Lentinula</taxon>
    </lineage>
</organism>
<feature type="transmembrane region" description="Helical" evidence="1">
    <location>
        <begin position="48"/>
        <end position="67"/>
    </location>
</feature>
<evidence type="ECO:0000313" key="2">
    <source>
        <dbReference type="EMBL" id="KAJ4477504.1"/>
    </source>
</evidence>
<proteinExistence type="predicted"/>
<dbReference type="EMBL" id="JAOTPV010000010">
    <property type="protein sequence ID" value="KAJ4477504.1"/>
    <property type="molecule type" value="Genomic_DNA"/>
</dbReference>
<evidence type="ECO:0000313" key="3">
    <source>
        <dbReference type="Proteomes" id="UP001150266"/>
    </source>
</evidence>
<keyword evidence="1" id="KW-0812">Transmembrane</keyword>
<keyword evidence="3" id="KW-1185">Reference proteome</keyword>
<protein>
    <submittedName>
        <fullName evidence="2">Uncharacterized protein</fullName>
    </submittedName>
</protein>
<feature type="transmembrane region" description="Helical" evidence="1">
    <location>
        <begin position="99"/>
        <end position="118"/>
    </location>
</feature>
<name>A0A9W9A995_9AGAR</name>
<gene>
    <name evidence="2" type="ORF">J3R30DRAFT_3486679</name>
</gene>
<reference evidence="2" key="1">
    <citation type="submission" date="2022-08" db="EMBL/GenBank/DDBJ databases">
        <title>A Global Phylogenomic Analysis of the Shiitake Genus Lentinula.</title>
        <authorList>
            <consortium name="DOE Joint Genome Institute"/>
            <person name="Sierra-Patev S."/>
            <person name="Min B."/>
            <person name="Naranjo-Ortiz M."/>
            <person name="Looney B."/>
            <person name="Konkel Z."/>
            <person name="Slot J.C."/>
            <person name="Sakamoto Y."/>
            <person name="Steenwyk J.L."/>
            <person name="Rokas A."/>
            <person name="Carro J."/>
            <person name="Camarero S."/>
            <person name="Ferreira P."/>
            <person name="Molpeceres G."/>
            <person name="Ruiz-Duenas F.J."/>
            <person name="Serrano A."/>
            <person name="Henrissat B."/>
            <person name="Drula E."/>
            <person name="Hughes K.W."/>
            <person name="Mata J.L."/>
            <person name="Ishikawa N.K."/>
            <person name="Vargas-Isla R."/>
            <person name="Ushijima S."/>
            <person name="Smith C.A."/>
            <person name="Ahrendt S."/>
            <person name="Andreopoulos W."/>
            <person name="He G."/>
            <person name="Labutti K."/>
            <person name="Lipzen A."/>
            <person name="Ng V."/>
            <person name="Riley R."/>
            <person name="Sandor L."/>
            <person name="Barry K."/>
            <person name="Martinez A.T."/>
            <person name="Xiao Y."/>
            <person name="Gibbons J.G."/>
            <person name="Terashima K."/>
            <person name="Grigoriev I.V."/>
            <person name="Hibbett D.S."/>
        </authorList>
    </citation>
    <scope>NUCLEOTIDE SEQUENCE</scope>
    <source>
        <strain evidence="2">JLM2183</strain>
    </source>
</reference>
<dbReference type="Proteomes" id="UP001150266">
    <property type="component" value="Unassembled WGS sequence"/>
</dbReference>
<feature type="transmembrane region" description="Helical" evidence="1">
    <location>
        <begin position="223"/>
        <end position="246"/>
    </location>
</feature>
<keyword evidence="1" id="KW-0472">Membrane</keyword>